<reference evidence="2" key="1">
    <citation type="journal article" date="2022" name="Mol. Ecol. Resour.">
        <title>The genomes of chicory, endive, great burdock and yacon provide insights into Asteraceae palaeo-polyploidization history and plant inulin production.</title>
        <authorList>
            <person name="Fan W."/>
            <person name="Wang S."/>
            <person name="Wang H."/>
            <person name="Wang A."/>
            <person name="Jiang F."/>
            <person name="Liu H."/>
            <person name="Zhao H."/>
            <person name="Xu D."/>
            <person name="Zhang Y."/>
        </authorList>
    </citation>
    <scope>NUCLEOTIDE SEQUENCE [LARGE SCALE GENOMIC DNA]</scope>
    <source>
        <strain evidence="2">cv. Yunnan</strain>
    </source>
</reference>
<gene>
    <name evidence="1" type="ORF">L1987_06632</name>
</gene>
<protein>
    <submittedName>
        <fullName evidence="1">Uncharacterized protein</fullName>
    </submittedName>
</protein>
<reference evidence="1 2" key="2">
    <citation type="journal article" date="2022" name="Mol. Ecol. Resour.">
        <title>The genomes of chicory, endive, great burdock and yacon provide insights into Asteraceae paleo-polyploidization history and plant inulin production.</title>
        <authorList>
            <person name="Fan W."/>
            <person name="Wang S."/>
            <person name="Wang H."/>
            <person name="Wang A."/>
            <person name="Jiang F."/>
            <person name="Liu H."/>
            <person name="Zhao H."/>
            <person name="Xu D."/>
            <person name="Zhang Y."/>
        </authorList>
    </citation>
    <scope>NUCLEOTIDE SEQUENCE [LARGE SCALE GENOMIC DNA]</scope>
    <source>
        <strain evidence="2">cv. Yunnan</strain>
        <tissue evidence="1">Leaves</tissue>
    </source>
</reference>
<name>A0ACB9JYN3_9ASTR</name>
<keyword evidence="2" id="KW-1185">Reference proteome</keyword>
<comment type="caution">
    <text evidence="1">The sequence shown here is derived from an EMBL/GenBank/DDBJ whole genome shotgun (WGS) entry which is preliminary data.</text>
</comment>
<evidence type="ECO:0000313" key="2">
    <source>
        <dbReference type="Proteomes" id="UP001056120"/>
    </source>
</evidence>
<accession>A0ACB9JYN3</accession>
<organism evidence="1 2">
    <name type="scientific">Smallanthus sonchifolius</name>
    <dbReference type="NCBI Taxonomy" id="185202"/>
    <lineage>
        <taxon>Eukaryota</taxon>
        <taxon>Viridiplantae</taxon>
        <taxon>Streptophyta</taxon>
        <taxon>Embryophyta</taxon>
        <taxon>Tracheophyta</taxon>
        <taxon>Spermatophyta</taxon>
        <taxon>Magnoliopsida</taxon>
        <taxon>eudicotyledons</taxon>
        <taxon>Gunneridae</taxon>
        <taxon>Pentapetalae</taxon>
        <taxon>asterids</taxon>
        <taxon>campanulids</taxon>
        <taxon>Asterales</taxon>
        <taxon>Asteraceae</taxon>
        <taxon>Asteroideae</taxon>
        <taxon>Heliantheae alliance</taxon>
        <taxon>Millerieae</taxon>
        <taxon>Smallanthus</taxon>
    </lineage>
</organism>
<dbReference type="Proteomes" id="UP001056120">
    <property type="component" value="Linkage Group LG02"/>
</dbReference>
<evidence type="ECO:0000313" key="1">
    <source>
        <dbReference type="EMBL" id="KAI3825156.1"/>
    </source>
</evidence>
<proteinExistence type="predicted"/>
<sequence>MSQQSHTLNSGQSLFRLADLKEDTGAKEEGFNESFLAGTSLSSISQTSQPGAHPNVGLHGDEREVKEKGPAPEPRVTRQHAQVKSKVVANQKGGMSYRDAVGGKKFKDMADRPPVNVAGDVSTGTQGLVVEIPEDTKAFQEWHGKALVDSSESGSDDTEEMEEDQAVEVEKTALVMGTHQTHNGGSLPQVDLNWQPRSVSESGSPKEDGRAATVGFCEHVFESSRNVKRPIRKPSILRPKKAKCSSFNVSPMEDNMAKKRLRAEREEPFDLNKLLGRGLFGDISRVAELEEGEIRDAEQEMPGESPPSALDLNSFASPVDSDIHSHLGSGEDEIVADSVNFQEINEVKATVKMGEIVGAFLGNHCELVKEIINDEGINGVNQ</sequence>
<dbReference type="EMBL" id="CM042019">
    <property type="protein sequence ID" value="KAI3825156.1"/>
    <property type="molecule type" value="Genomic_DNA"/>
</dbReference>